<evidence type="ECO:0000313" key="2">
    <source>
        <dbReference type="Proteomes" id="UP000799754"/>
    </source>
</evidence>
<organism evidence="1 2">
    <name type="scientific">Macroventuria anomochaeta</name>
    <dbReference type="NCBI Taxonomy" id="301207"/>
    <lineage>
        <taxon>Eukaryota</taxon>
        <taxon>Fungi</taxon>
        <taxon>Dikarya</taxon>
        <taxon>Ascomycota</taxon>
        <taxon>Pezizomycotina</taxon>
        <taxon>Dothideomycetes</taxon>
        <taxon>Pleosporomycetidae</taxon>
        <taxon>Pleosporales</taxon>
        <taxon>Pleosporineae</taxon>
        <taxon>Didymellaceae</taxon>
        <taxon>Macroventuria</taxon>
    </lineage>
</organism>
<sequence>MDPRYNHQYGYPNGSNAQYPPQQPQNGYQQYGQAPQYPQQYQQQYPPAQMQMHHGYPQQPQQRQSQVVIPRPQSQQYMPMPQHQQPYSPQQQQASQSQPRPQPQPQSRAQPQVMIPQQAPSSIPYPQMSSPQTPSPNIRQAQVPVQRASNAGVSQVDGAKDMYRRQSAQQIPTPPMSKPVQRTVPRPESMQRPQQMPPSTPVQVQVQQQWPVQTTPTQQTPSQQTSSQQTSSQQTSSQPRSHPKVVIPRPPSHQLTSPTKAAHTQLPQKALPADLSVMLLSAADEYITAARGMGSIIARQKKNGDVQQYYKLMSTAMGCMDAVLRKYNMQPRDEAKLRLRYASLLIEETDNTAEIDEILSKGISLCARCRLQDLRYSMLHLQARYQFQTNHRAAFKALDKDISEAETFQQIAWVYAFRFLKVSLLLQSTDRIEAIPALQQLHAINAYAERRGDTAIAFACNTLEAMVHLRSSAQDRLTEAQRAIAQARSLQLTMSAKQQGSFGTLFSVIDLACSVHQNAPDTAKSTALIQATADENDNSLGTEDGFFTVLLDRTSGGSLTTDTGGIFRKNDEGRDELMFTWLPREDVKALCFHICALDQSVHEKALQLVQEARSRTNDSLRKQSPYGLPISTACAQTQWRKILDWHATFTLGLIATHREQQSTANDALNSLTRRVASPPYANQQNYTQSLSYLEAITDQTNGRFNAALATYSSSAYAFTDKGHAPTLTSDLGILAAFNRLLIARDPAHPDHKNVGTLLVQLRLACEEHPSQYVRMAFTLVNALSTLDPSINRLKTLMNNATQKSHDLFKRTHNREFVVMSLCYFTARFFIEPITDKSSSAANAVRQHAKQSNRPLWMAVACGLMIKVFEHHNSVAEKQKYEEIYEKVRVKLPAPLRGDDVDAEGEDDDEDINLVG</sequence>
<name>A0ACB6SJ49_9PLEO</name>
<keyword evidence="2" id="KW-1185">Reference proteome</keyword>
<dbReference type="EMBL" id="MU006701">
    <property type="protein sequence ID" value="KAF2633217.1"/>
    <property type="molecule type" value="Genomic_DNA"/>
</dbReference>
<gene>
    <name evidence="1" type="ORF">BU25DRAFT_380409</name>
</gene>
<dbReference type="Proteomes" id="UP000799754">
    <property type="component" value="Unassembled WGS sequence"/>
</dbReference>
<proteinExistence type="predicted"/>
<evidence type="ECO:0000313" key="1">
    <source>
        <dbReference type="EMBL" id="KAF2633217.1"/>
    </source>
</evidence>
<protein>
    <submittedName>
        <fullName evidence="1">Uncharacterized protein</fullName>
    </submittedName>
</protein>
<comment type="caution">
    <text evidence="1">The sequence shown here is derived from an EMBL/GenBank/DDBJ whole genome shotgun (WGS) entry which is preliminary data.</text>
</comment>
<reference evidence="1" key="1">
    <citation type="journal article" date="2020" name="Stud. Mycol.">
        <title>101 Dothideomycetes genomes: a test case for predicting lifestyles and emergence of pathogens.</title>
        <authorList>
            <person name="Haridas S."/>
            <person name="Albert R."/>
            <person name="Binder M."/>
            <person name="Bloem J."/>
            <person name="Labutti K."/>
            <person name="Salamov A."/>
            <person name="Andreopoulos B."/>
            <person name="Baker S."/>
            <person name="Barry K."/>
            <person name="Bills G."/>
            <person name="Bluhm B."/>
            <person name="Cannon C."/>
            <person name="Castanera R."/>
            <person name="Culley D."/>
            <person name="Daum C."/>
            <person name="Ezra D."/>
            <person name="Gonzalez J."/>
            <person name="Henrissat B."/>
            <person name="Kuo A."/>
            <person name="Liang C."/>
            <person name="Lipzen A."/>
            <person name="Lutzoni F."/>
            <person name="Magnuson J."/>
            <person name="Mondo S."/>
            <person name="Nolan M."/>
            <person name="Ohm R."/>
            <person name="Pangilinan J."/>
            <person name="Park H.-J."/>
            <person name="Ramirez L."/>
            <person name="Alfaro M."/>
            <person name="Sun H."/>
            <person name="Tritt A."/>
            <person name="Yoshinaga Y."/>
            <person name="Zwiers L.-H."/>
            <person name="Turgeon B."/>
            <person name="Goodwin S."/>
            <person name="Spatafora J."/>
            <person name="Crous P."/>
            <person name="Grigoriev I."/>
        </authorList>
    </citation>
    <scope>NUCLEOTIDE SEQUENCE</scope>
    <source>
        <strain evidence="1">CBS 525.71</strain>
    </source>
</reference>
<accession>A0ACB6SJ49</accession>